<dbReference type="Pfam" id="PF06114">
    <property type="entry name" value="Peptidase_M78"/>
    <property type="match status" value="1"/>
</dbReference>
<dbReference type="RefSeq" id="WP_306274405.1">
    <property type="nucleotide sequence ID" value="NZ_JAWLUK010000009.1"/>
</dbReference>
<accession>A0AAP5T7Y0</accession>
<dbReference type="AlphaFoldDB" id="A0AAP5T7Y0"/>
<dbReference type="SMART" id="SM00530">
    <property type="entry name" value="HTH_XRE"/>
    <property type="match status" value="1"/>
</dbReference>
<dbReference type="GO" id="GO:0003677">
    <property type="term" value="F:DNA binding"/>
    <property type="evidence" value="ECO:0007669"/>
    <property type="project" value="InterPro"/>
</dbReference>
<dbReference type="EMBL" id="JAWLUK010000009">
    <property type="protein sequence ID" value="MDV7177220.1"/>
    <property type="molecule type" value="Genomic_DNA"/>
</dbReference>
<evidence type="ECO:0000256" key="1">
    <source>
        <dbReference type="ARBA" id="ARBA00007227"/>
    </source>
</evidence>
<dbReference type="InterPro" id="IPR010359">
    <property type="entry name" value="IrrE_HExxH"/>
</dbReference>
<dbReference type="Proteomes" id="UP001185728">
    <property type="component" value="Unassembled WGS sequence"/>
</dbReference>
<dbReference type="InterPro" id="IPR052345">
    <property type="entry name" value="Rad_response_metalloprotease"/>
</dbReference>
<dbReference type="CDD" id="cd00093">
    <property type="entry name" value="HTH_XRE"/>
    <property type="match status" value="1"/>
</dbReference>
<dbReference type="InterPro" id="IPR001387">
    <property type="entry name" value="Cro/C1-type_HTH"/>
</dbReference>
<dbReference type="SUPFAM" id="SSF47413">
    <property type="entry name" value="lambda repressor-like DNA-binding domains"/>
    <property type="match status" value="1"/>
</dbReference>
<name>A0AAP5T7Y0_9MICC</name>
<dbReference type="PANTHER" id="PTHR43236">
    <property type="entry name" value="ANTITOXIN HIGA1"/>
    <property type="match status" value="1"/>
</dbReference>
<dbReference type="Pfam" id="PF13560">
    <property type="entry name" value="HTH_31"/>
    <property type="match status" value="1"/>
</dbReference>
<gene>
    <name evidence="3" type="ORF">R4064_06115</name>
</gene>
<dbReference type="PROSITE" id="PS50943">
    <property type="entry name" value="HTH_CROC1"/>
    <property type="match status" value="1"/>
</dbReference>
<feature type="domain" description="HTH cro/C1-type" evidence="2">
    <location>
        <begin position="29"/>
        <end position="83"/>
    </location>
</feature>
<organism evidence="3 4">
    <name type="scientific">Micrococcus yunnanensis</name>
    <dbReference type="NCBI Taxonomy" id="566027"/>
    <lineage>
        <taxon>Bacteria</taxon>
        <taxon>Bacillati</taxon>
        <taxon>Actinomycetota</taxon>
        <taxon>Actinomycetes</taxon>
        <taxon>Micrococcales</taxon>
        <taxon>Micrococcaceae</taxon>
        <taxon>Micrococcus</taxon>
    </lineage>
</organism>
<comment type="caution">
    <text evidence="3">The sequence shown here is derived from an EMBL/GenBank/DDBJ whole genome shotgun (WGS) entry which is preliminary data.</text>
</comment>
<reference evidence="3" key="1">
    <citation type="submission" date="2023-10" db="EMBL/GenBank/DDBJ databases">
        <title>Development of a sustainable strategy for remediation of hydrocarbon-contaminated territories based on the waste exchange concept.</title>
        <authorList>
            <person name="Krivoruchko A."/>
        </authorList>
    </citation>
    <scope>NUCLEOTIDE SEQUENCE</scope>
    <source>
        <strain evidence="3">IEGM 1325</strain>
    </source>
</reference>
<sequence>MRRGFTASAMCARIAHMSPTTPHSLGARVRAARERRGMSQQDLATAVGLERTMVNRIEGGQRKVTALELASIADALGTRMQSFFTEPAPALVSHRSAQGLDTTESAVDHLLAELLADVEFLHGLHPIEGFGVRDPWEQPKSVHEADDMAARAREHVGYTATEPVKDLQAHLATAGLLLFSRNFGVDAADAGTVLLAEGGISLVNSTPKVGRRRLSAVHELGHYLLADEYTVDWRTAHTGPDIEGRLDRFARAFLLPAAVLLQEWPAAAHSGDVRTAAVKIAGTYLVDMSTLARRLHDLELVDASTANDIRAVQTTQTDIITHDLYPSDEMAGTTQPRVYQKHVIALFEAEKLSRERTLDLLDGTFDDDDLPDLPPRQEQEIWEYVS</sequence>
<protein>
    <submittedName>
        <fullName evidence="3">XRE family transcriptional regulator</fullName>
    </submittedName>
</protein>
<evidence type="ECO:0000313" key="4">
    <source>
        <dbReference type="Proteomes" id="UP001185728"/>
    </source>
</evidence>
<comment type="similarity">
    <text evidence="1">Belongs to the short-chain fatty acyl-CoA assimilation regulator (ScfR) family.</text>
</comment>
<dbReference type="PANTHER" id="PTHR43236:SF1">
    <property type="entry name" value="BLL7220 PROTEIN"/>
    <property type="match status" value="1"/>
</dbReference>
<proteinExistence type="inferred from homology"/>
<evidence type="ECO:0000313" key="3">
    <source>
        <dbReference type="EMBL" id="MDV7177220.1"/>
    </source>
</evidence>
<dbReference type="InterPro" id="IPR010982">
    <property type="entry name" value="Lambda_DNA-bd_dom_sf"/>
</dbReference>
<dbReference type="Gene3D" id="1.10.260.40">
    <property type="entry name" value="lambda repressor-like DNA-binding domains"/>
    <property type="match status" value="1"/>
</dbReference>
<evidence type="ECO:0000259" key="2">
    <source>
        <dbReference type="PROSITE" id="PS50943"/>
    </source>
</evidence>